<comment type="caution">
    <text evidence="2">The sequence shown here is derived from an EMBL/GenBank/DDBJ whole genome shotgun (WGS) entry which is preliminary data.</text>
</comment>
<evidence type="ECO:0008006" key="3">
    <source>
        <dbReference type="Google" id="ProtNLM"/>
    </source>
</evidence>
<proteinExistence type="predicted"/>
<dbReference type="EMBL" id="VSSQ01000017">
    <property type="protein sequence ID" value="MPL62134.1"/>
    <property type="molecule type" value="Genomic_DNA"/>
</dbReference>
<protein>
    <recommendedName>
        <fullName evidence="3">Cell division protein FtsL</fullName>
    </recommendedName>
</protein>
<dbReference type="AlphaFoldDB" id="A0A644T5P6"/>
<reference evidence="2" key="1">
    <citation type="submission" date="2019-08" db="EMBL/GenBank/DDBJ databases">
        <authorList>
            <person name="Kucharzyk K."/>
            <person name="Murdoch R.W."/>
            <person name="Higgins S."/>
            <person name="Loffler F."/>
        </authorList>
    </citation>
    <scope>NUCLEOTIDE SEQUENCE</scope>
</reference>
<keyword evidence="1" id="KW-1133">Transmembrane helix</keyword>
<keyword evidence="1" id="KW-0472">Membrane</keyword>
<accession>A0A644T5P6</accession>
<evidence type="ECO:0000256" key="1">
    <source>
        <dbReference type="SAM" id="Phobius"/>
    </source>
</evidence>
<keyword evidence="1" id="KW-0812">Transmembrane</keyword>
<gene>
    <name evidence="2" type="ORF">SDC9_07735</name>
</gene>
<sequence length="128" mass="15413">MKRYKEKFIWQNLFYSNLTIIIIVFLIVLLGKGILGLYKKYKITKMDYVYVSKEVEEAKRKMEMNELKLEDISTKEGEEKYIRETYPMKREGENVIVVYNAPASTYEIPKKESNWGSFQEFLRKIFKK</sequence>
<organism evidence="2">
    <name type="scientific">bioreactor metagenome</name>
    <dbReference type="NCBI Taxonomy" id="1076179"/>
    <lineage>
        <taxon>unclassified sequences</taxon>
        <taxon>metagenomes</taxon>
        <taxon>ecological metagenomes</taxon>
    </lineage>
</organism>
<feature type="transmembrane region" description="Helical" evidence="1">
    <location>
        <begin position="14"/>
        <end position="38"/>
    </location>
</feature>
<evidence type="ECO:0000313" key="2">
    <source>
        <dbReference type="EMBL" id="MPL62134.1"/>
    </source>
</evidence>
<name>A0A644T5P6_9ZZZZ</name>